<dbReference type="InterPro" id="IPR035959">
    <property type="entry name" value="RutC-like_sf"/>
</dbReference>
<dbReference type="PIRSF" id="PIRSF005965">
    <property type="entry name" value="Chor_mut_AroH"/>
    <property type="match status" value="1"/>
</dbReference>
<keyword evidence="2" id="KW-0028">Amino-acid biosynthesis</keyword>
<name>A0ABV3Y0C1_9ACTN</name>
<dbReference type="CDD" id="cd02185">
    <property type="entry name" value="AroH"/>
    <property type="match status" value="1"/>
</dbReference>
<evidence type="ECO:0000313" key="3">
    <source>
        <dbReference type="EMBL" id="MEX6429003.1"/>
    </source>
</evidence>
<accession>A0ABV3Y0C1</accession>
<dbReference type="GO" id="GO:0004106">
    <property type="term" value="F:chorismate mutase activity"/>
    <property type="evidence" value="ECO:0007669"/>
    <property type="project" value="UniProtKB-EC"/>
</dbReference>
<dbReference type="PANTHER" id="PTHR21164:SF0">
    <property type="entry name" value="CHORISMATE MUTASE AROH"/>
    <property type="match status" value="1"/>
</dbReference>
<gene>
    <name evidence="3" type="primary">aroH</name>
    <name evidence="3" type="ORF">AB6A68_04035</name>
</gene>
<evidence type="ECO:0000256" key="1">
    <source>
        <dbReference type="NCBIfam" id="TIGR01796"/>
    </source>
</evidence>
<keyword evidence="2 3" id="KW-0413">Isomerase</keyword>
<organism evidence="3 4">
    <name type="scientific">Ferrimicrobium acidiphilum</name>
    <dbReference type="NCBI Taxonomy" id="121039"/>
    <lineage>
        <taxon>Bacteria</taxon>
        <taxon>Bacillati</taxon>
        <taxon>Actinomycetota</taxon>
        <taxon>Acidimicrobiia</taxon>
        <taxon>Acidimicrobiales</taxon>
        <taxon>Acidimicrobiaceae</taxon>
        <taxon>Ferrimicrobium</taxon>
    </lineage>
</organism>
<protein>
    <recommendedName>
        <fullName evidence="1 2">chorismate mutase</fullName>
        <ecNumber evidence="1 2">5.4.99.5</ecNumber>
    </recommendedName>
</protein>
<keyword evidence="2" id="KW-0057">Aromatic amino acid biosynthesis</keyword>
<dbReference type="PANTHER" id="PTHR21164">
    <property type="entry name" value="CHORISMATE MUTASE"/>
    <property type="match status" value="1"/>
</dbReference>
<reference evidence="3 4" key="1">
    <citation type="submission" date="2024-07" db="EMBL/GenBank/DDBJ databases">
        <title>Draft Genome Sequence of Ferrimicrobium acidiphilum Strain YE2023, Isolated from a Pulp of Bioleach Reactor.</title>
        <authorList>
            <person name="Elkina Y.A."/>
            <person name="Bulaeva A.G."/>
            <person name="Beletsky A.V."/>
            <person name="Mardanov A.V."/>
        </authorList>
    </citation>
    <scope>NUCLEOTIDE SEQUENCE [LARGE SCALE GENOMIC DNA]</scope>
    <source>
        <strain evidence="3 4">YE2023</strain>
    </source>
</reference>
<dbReference type="RefSeq" id="WP_298387498.1">
    <property type="nucleotide sequence ID" value="NZ_JBFSHR010000009.1"/>
</dbReference>
<dbReference type="InterPro" id="IPR008243">
    <property type="entry name" value="Chorismate_mutase_AroH"/>
</dbReference>
<comment type="caution">
    <text evidence="3">The sequence shown here is derived from an EMBL/GenBank/DDBJ whole genome shotgun (WGS) entry which is preliminary data.</text>
</comment>
<sequence>MGVRAVRGATTVAQDSTVAIDESVRELVSAMIERNGIQKDQLISLLFTATADLHAMFPAAAARAMGLGDVPLMCAQELSIVGAVTHCVRVMMHIEDDRDRGQIHHVYLRGAVGLRDDLPE</sequence>
<dbReference type="Gene3D" id="3.30.1330.40">
    <property type="entry name" value="RutC-like"/>
    <property type="match status" value="1"/>
</dbReference>
<dbReference type="Pfam" id="PF07736">
    <property type="entry name" value="CM_1"/>
    <property type="match status" value="1"/>
</dbReference>
<dbReference type="NCBIfam" id="TIGR01796">
    <property type="entry name" value="CM_mono_aroH"/>
    <property type="match status" value="1"/>
</dbReference>
<evidence type="ECO:0000256" key="2">
    <source>
        <dbReference type="PROSITE-ProRule" id="PRU00514"/>
    </source>
</evidence>
<dbReference type="SUPFAM" id="SSF55298">
    <property type="entry name" value="YjgF-like"/>
    <property type="match status" value="1"/>
</dbReference>
<keyword evidence="4" id="KW-1185">Reference proteome</keyword>
<evidence type="ECO:0000313" key="4">
    <source>
        <dbReference type="Proteomes" id="UP001560267"/>
    </source>
</evidence>
<dbReference type="EMBL" id="JBFSHR010000009">
    <property type="protein sequence ID" value="MEX6429003.1"/>
    <property type="molecule type" value="Genomic_DNA"/>
</dbReference>
<dbReference type="EC" id="5.4.99.5" evidence="1 2"/>
<dbReference type="Proteomes" id="UP001560267">
    <property type="component" value="Unassembled WGS sequence"/>
</dbReference>
<proteinExistence type="predicted"/>
<comment type="catalytic activity">
    <reaction evidence="2">
        <text>chorismate = prephenate</text>
        <dbReference type="Rhea" id="RHEA:13897"/>
        <dbReference type="ChEBI" id="CHEBI:29748"/>
        <dbReference type="ChEBI" id="CHEBI:29934"/>
        <dbReference type="EC" id="5.4.99.5"/>
    </reaction>
</comment>
<dbReference type="PROSITE" id="PS51167">
    <property type="entry name" value="CHORISMATE_MUT_1"/>
    <property type="match status" value="1"/>
</dbReference>